<keyword evidence="1" id="KW-0732">Signal</keyword>
<reference evidence="2" key="1">
    <citation type="submission" date="2020-11" db="EMBL/GenBank/DDBJ databases">
        <authorList>
            <person name="Tran Van P."/>
        </authorList>
    </citation>
    <scope>NUCLEOTIDE SEQUENCE</scope>
</reference>
<dbReference type="Proteomes" id="UP000728032">
    <property type="component" value="Unassembled WGS sequence"/>
</dbReference>
<evidence type="ECO:0000256" key="1">
    <source>
        <dbReference type="SAM" id="SignalP"/>
    </source>
</evidence>
<accession>A0A7R9QDK1</accession>
<organism evidence="2">
    <name type="scientific">Oppiella nova</name>
    <dbReference type="NCBI Taxonomy" id="334625"/>
    <lineage>
        <taxon>Eukaryota</taxon>
        <taxon>Metazoa</taxon>
        <taxon>Ecdysozoa</taxon>
        <taxon>Arthropoda</taxon>
        <taxon>Chelicerata</taxon>
        <taxon>Arachnida</taxon>
        <taxon>Acari</taxon>
        <taxon>Acariformes</taxon>
        <taxon>Sarcoptiformes</taxon>
        <taxon>Oribatida</taxon>
        <taxon>Brachypylina</taxon>
        <taxon>Oppioidea</taxon>
        <taxon>Oppiidae</taxon>
        <taxon>Oppiella</taxon>
    </lineage>
</organism>
<evidence type="ECO:0000313" key="3">
    <source>
        <dbReference type="Proteomes" id="UP000728032"/>
    </source>
</evidence>
<name>A0A7R9QDK1_9ACAR</name>
<keyword evidence="3" id="KW-1185">Reference proteome</keyword>
<dbReference type="EMBL" id="OC915398">
    <property type="protein sequence ID" value="CAD7640263.1"/>
    <property type="molecule type" value="Genomic_DNA"/>
</dbReference>
<gene>
    <name evidence="2" type="ORF">ONB1V03_LOCUS2466</name>
</gene>
<dbReference type="AlphaFoldDB" id="A0A7R9QDK1"/>
<sequence>MELFISNLSVTCLLVVLTLTHTECAHIELFAIDITQNDKLDLDVKCYYGMDDYGTYYEDFTGLTIKLNNISLYTWDQSAGETPELNRTSGLDLEPKQQKGWFVIKNAGVNALGLYQCDIYYNCKEEPRELVMKGGITVWMDEHNQVHQSGGVTDSPFPTDPPPTEPNIGQIPPILSTDTPSHIPVSPPIPDISDMNVISGMCLIT</sequence>
<feature type="signal peptide" evidence="1">
    <location>
        <begin position="1"/>
        <end position="24"/>
    </location>
</feature>
<feature type="chain" id="PRO_5036403779" evidence="1">
    <location>
        <begin position="25"/>
        <end position="205"/>
    </location>
</feature>
<dbReference type="EMBL" id="CAJPVJ010000573">
    <property type="protein sequence ID" value="CAG2162878.1"/>
    <property type="molecule type" value="Genomic_DNA"/>
</dbReference>
<protein>
    <submittedName>
        <fullName evidence="2">Uncharacterized protein</fullName>
    </submittedName>
</protein>
<proteinExistence type="predicted"/>
<evidence type="ECO:0000313" key="2">
    <source>
        <dbReference type="EMBL" id="CAD7640263.1"/>
    </source>
</evidence>